<dbReference type="NCBIfam" id="TIGR01730">
    <property type="entry name" value="RND_mfp"/>
    <property type="match status" value="1"/>
</dbReference>
<dbReference type="Pfam" id="PF25954">
    <property type="entry name" value="Beta-barrel_RND_2"/>
    <property type="match status" value="1"/>
</dbReference>
<sequence length="250" mass="28348">MIKIFLTTIFCINLFASQLELSGTVVSDNEKIISSRNMGFIKEVYVSEGSTVKKGDILYEIDSSSIDSNKKELELNLQILQNQLQNLELNHSRYKRLQEQDLVSKYDLEQIELNVMNTKNMIAITKTKQKEINAQYDYLKIKAPNDGLIIKKSIKAGEMAMPSFPAFVLTDLSSLLIKADISETNLNDVKINQEVNIEIPSQNFKTKGKIEAIIPNMAGMTHSFVLKISFDKGNYNIYPGMYSKISMDIK</sequence>
<dbReference type="GO" id="GO:1990281">
    <property type="term" value="C:efflux pump complex"/>
    <property type="evidence" value="ECO:0007669"/>
    <property type="project" value="TreeGrafter"/>
</dbReference>
<name>A0AAE7E4W2_9BACT</name>
<feature type="coiled-coil region" evidence="2">
    <location>
        <begin position="63"/>
        <end position="100"/>
    </location>
</feature>
<dbReference type="PANTHER" id="PTHR30469:SF15">
    <property type="entry name" value="HLYD FAMILY OF SECRETION PROTEINS"/>
    <property type="match status" value="1"/>
</dbReference>
<proteinExistence type="inferred from homology"/>
<dbReference type="Proteomes" id="UP000503482">
    <property type="component" value="Chromosome"/>
</dbReference>
<reference evidence="5 6" key="1">
    <citation type="submission" date="2020-05" db="EMBL/GenBank/DDBJ databases">
        <title>Complete genome sequencing of Campylobacter and Arcobacter type strains.</title>
        <authorList>
            <person name="Miller W.G."/>
            <person name="Yee E."/>
        </authorList>
    </citation>
    <scope>NUCLEOTIDE SEQUENCE [LARGE SCALE GENOMIC DNA]</scope>
    <source>
        <strain evidence="5 6">LMG 26156</strain>
    </source>
</reference>
<dbReference type="AlphaFoldDB" id="A0AAE7E4W2"/>
<comment type="similarity">
    <text evidence="1">Belongs to the membrane fusion protein (MFP) (TC 8.A.1) family.</text>
</comment>
<dbReference type="InterPro" id="IPR058647">
    <property type="entry name" value="BSH_CzcB-like"/>
</dbReference>
<organism evidence="5 6">
    <name type="scientific">Arcobacter venerupis</name>
    <dbReference type="NCBI Taxonomy" id="1054033"/>
    <lineage>
        <taxon>Bacteria</taxon>
        <taxon>Pseudomonadati</taxon>
        <taxon>Campylobacterota</taxon>
        <taxon>Epsilonproteobacteria</taxon>
        <taxon>Campylobacterales</taxon>
        <taxon>Arcobacteraceae</taxon>
        <taxon>Arcobacter</taxon>
    </lineage>
</organism>
<dbReference type="Gene3D" id="2.40.30.170">
    <property type="match status" value="1"/>
</dbReference>
<dbReference type="RefSeq" id="WP_128358047.1">
    <property type="nucleotide sequence ID" value="NZ_CP053840.1"/>
</dbReference>
<evidence type="ECO:0000256" key="2">
    <source>
        <dbReference type="SAM" id="Coils"/>
    </source>
</evidence>
<keyword evidence="2" id="KW-0175">Coiled coil</keyword>
<gene>
    <name evidence="5" type="ORF">AVENP_1843</name>
</gene>
<dbReference type="KEGG" id="avp:AVENP_1843"/>
<keyword evidence="6" id="KW-1185">Reference proteome</keyword>
<evidence type="ECO:0000313" key="5">
    <source>
        <dbReference type="EMBL" id="QKF67387.1"/>
    </source>
</evidence>
<dbReference type="Pfam" id="PF25973">
    <property type="entry name" value="BSH_CzcB"/>
    <property type="match status" value="1"/>
</dbReference>
<dbReference type="InterPro" id="IPR006143">
    <property type="entry name" value="RND_pump_MFP"/>
</dbReference>
<protein>
    <submittedName>
        <fullName evidence="5">RND family efflux system, membrane fusion protein</fullName>
    </submittedName>
</protein>
<dbReference type="PANTHER" id="PTHR30469">
    <property type="entry name" value="MULTIDRUG RESISTANCE PROTEIN MDTA"/>
    <property type="match status" value="1"/>
</dbReference>
<dbReference type="EMBL" id="CP053840">
    <property type="protein sequence ID" value="QKF67387.1"/>
    <property type="molecule type" value="Genomic_DNA"/>
</dbReference>
<dbReference type="Gene3D" id="1.10.287.470">
    <property type="entry name" value="Helix hairpin bin"/>
    <property type="match status" value="1"/>
</dbReference>
<dbReference type="GO" id="GO:0015562">
    <property type="term" value="F:efflux transmembrane transporter activity"/>
    <property type="evidence" value="ECO:0007669"/>
    <property type="project" value="TreeGrafter"/>
</dbReference>
<dbReference type="InterPro" id="IPR058792">
    <property type="entry name" value="Beta-barrel_RND_2"/>
</dbReference>
<evidence type="ECO:0000259" key="3">
    <source>
        <dbReference type="Pfam" id="PF25954"/>
    </source>
</evidence>
<evidence type="ECO:0000313" key="6">
    <source>
        <dbReference type="Proteomes" id="UP000503482"/>
    </source>
</evidence>
<accession>A0AAE7E4W2</accession>
<dbReference type="Gene3D" id="2.40.50.100">
    <property type="match status" value="1"/>
</dbReference>
<evidence type="ECO:0000259" key="4">
    <source>
        <dbReference type="Pfam" id="PF25973"/>
    </source>
</evidence>
<evidence type="ECO:0000256" key="1">
    <source>
        <dbReference type="ARBA" id="ARBA00009477"/>
    </source>
</evidence>
<feature type="domain" description="CusB-like beta-barrel" evidence="3">
    <location>
        <begin position="177"/>
        <end position="247"/>
    </location>
</feature>
<feature type="domain" description="CzcB-like barrel-sandwich hybrid" evidence="4">
    <location>
        <begin position="32"/>
        <end position="171"/>
    </location>
</feature>
<dbReference type="SUPFAM" id="SSF111369">
    <property type="entry name" value="HlyD-like secretion proteins"/>
    <property type="match status" value="1"/>
</dbReference>